<feature type="compositionally biased region" description="Basic residues" evidence="5">
    <location>
        <begin position="21"/>
        <end position="39"/>
    </location>
</feature>
<protein>
    <recommendedName>
        <fullName evidence="11">Dendritic cell-specific transmembrane protein-like domain-containing protein</fullName>
    </recommendedName>
</protein>
<evidence type="ECO:0000313" key="10">
    <source>
        <dbReference type="Proteomes" id="UP000887568"/>
    </source>
</evidence>
<dbReference type="RefSeq" id="XP_038078167.1">
    <property type="nucleotide sequence ID" value="XM_038222239.1"/>
</dbReference>
<dbReference type="PANTHER" id="PTHR21041:SF9">
    <property type="entry name" value="DENDRITIC CELL-SPECIFIC TRANSMEMBRANE PROTEIN-LIKE DOMAIN-CONTAINING PROTEIN"/>
    <property type="match status" value="1"/>
</dbReference>
<feature type="compositionally biased region" description="Basic and acidic residues" evidence="5">
    <location>
        <begin position="40"/>
        <end position="61"/>
    </location>
</feature>
<dbReference type="InterPro" id="IPR012858">
    <property type="entry name" value="DC_STAMP-like"/>
</dbReference>
<dbReference type="AlphaFoldDB" id="A0A914BRN1"/>
<keyword evidence="10" id="KW-1185">Reference proteome</keyword>
<keyword evidence="2 6" id="KW-0812">Transmembrane</keyword>
<dbReference type="Pfam" id="PF07782">
    <property type="entry name" value="DC_STAMP"/>
    <property type="match status" value="1"/>
</dbReference>
<feature type="transmembrane region" description="Helical" evidence="6">
    <location>
        <begin position="571"/>
        <end position="599"/>
    </location>
</feature>
<accession>A0A914BRN1</accession>
<feature type="compositionally biased region" description="Pro residues" evidence="5">
    <location>
        <begin position="920"/>
        <end position="930"/>
    </location>
</feature>
<proteinExistence type="predicted"/>
<dbReference type="OrthoDB" id="6598372at2759"/>
<evidence type="ECO:0000256" key="5">
    <source>
        <dbReference type="SAM" id="MobiDB-lite"/>
    </source>
</evidence>
<feature type="transmembrane region" description="Helical" evidence="6">
    <location>
        <begin position="666"/>
        <end position="687"/>
    </location>
</feature>
<name>A0A914BRN1_PATMI</name>
<feature type="compositionally biased region" description="Acidic residues" evidence="5">
    <location>
        <begin position="874"/>
        <end position="905"/>
    </location>
</feature>
<feature type="region of interest" description="Disordered" evidence="5">
    <location>
        <begin position="826"/>
        <end position="938"/>
    </location>
</feature>
<evidence type="ECO:0000256" key="1">
    <source>
        <dbReference type="ARBA" id="ARBA00004141"/>
    </source>
</evidence>
<evidence type="ECO:0000259" key="8">
    <source>
        <dbReference type="Pfam" id="PF26037"/>
    </source>
</evidence>
<feature type="transmembrane region" description="Helical" evidence="6">
    <location>
        <begin position="485"/>
        <end position="505"/>
    </location>
</feature>
<evidence type="ECO:0008006" key="11">
    <source>
        <dbReference type="Google" id="ProtNLM"/>
    </source>
</evidence>
<feature type="transmembrane region" description="Helical" evidence="6">
    <location>
        <begin position="208"/>
        <end position="227"/>
    </location>
</feature>
<dbReference type="Pfam" id="PF26039">
    <property type="entry name" value="Dcst2"/>
    <property type="match status" value="1"/>
</dbReference>
<dbReference type="PANTHER" id="PTHR21041">
    <property type="entry name" value="DENDRITIC CELL-SPECIFIC TRANSMEMBRANE PROTEIN"/>
    <property type="match status" value="1"/>
</dbReference>
<feature type="domain" description="Dendritic cell-specific transmembrane protein-like" evidence="7">
    <location>
        <begin position="520"/>
        <end position="710"/>
    </location>
</feature>
<feature type="region of interest" description="Disordered" evidence="5">
    <location>
        <begin position="1"/>
        <end position="83"/>
    </location>
</feature>
<keyword evidence="3 6" id="KW-1133">Transmembrane helix</keyword>
<dbReference type="Proteomes" id="UP000887568">
    <property type="component" value="Unplaced"/>
</dbReference>
<dbReference type="EnsemblMetazoa" id="XM_038222239.1">
    <property type="protein sequence ID" value="XP_038078167.1"/>
    <property type="gene ID" value="LOC119745700"/>
</dbReference>
<keyword evidence="4 6" id="KW-0472">Membrane</keyword>
<evidence type="ECO:0000256" key="4">
    <source>
        <dbReference type="ARBA" id="ARBA00023136"/>
    </source>
</evidence>
<evidence type="ECO:0000313" key="9">
    <source>
        <dbReference type="EnsemblMetazoa" id="XP_038078167.1"/>
    </source>
</evidence>
<evidence type="ECO:0000256" key="3">
    <source>
        <dbReference type="ARBA" id="ARBA00022989"/>
    </source>
</evidence>
<dbReference type="GeneID" id="119745700"/>
<dbReference type="CTD" id="127579"/>
<comment type="subcellular location">
    <subcellularLocation>
        <location evidence="1">Membrane</location>
        <topology evidence="1">Multi-pass membrane protein</topology>
    </subcellularLocation>
</comment>
<dbReference type="Pfam" id="PF26037">
    <property type="entry name" value="zf-RING_DCST1_C"/>
    <property type="match status" value="1"/>
</dbReference>
<evidence type="ECO:0000256" key="6">
    <source>
        <dbReference type="SAM" id="Phobius"/>
    </source>
</evidence>
<feature type="domain" description="E3 ubiquitin-protein ligase DCST1-like C-terminal" evidence="8">
    <location>
        <begin position="765"/>
        <end position="812"/>
    </location>
</feature>
<dbReference type="GO" id="GO:0016020">
    <property type="term" value="C:membrane"/>
    <property type="evidence" value="ECO:0007669"/>
    <property type="project" value="UniProtKB-SubCell"/>
</dbReference>
<feature type="compositionally biased region" description="Basic and acidic residues" evidence="5">
    <location>
        <begin position="826"/>
        <end position="843"/>
    </location>
</feature>
<dbReference type="OMA" id="NICIMAN"/>
<feature type="transmembrane region" description="Helical" evidence="6">
    <location>
        <begin position="393"/>
        <end position="415"/>
    </location>
</feature>
<evidence type="ECO:0000259" key="7">
    <source>
        <dbReference type="Pfam" id="PF07782"/>
    </source>
</evidence>
<feature type="compositionally biased region" description="Acidic residues" evidence="5">
    <location>
        <begin position="844"/>
        <end position="856"/>
    </location>
</feature>
<evidence type="ECO:0000256" key="2">
    <source>
        <dbReference type="ARBA" id="ARBA00022692"/>
    </source>
</evidence>
<dbReference type="InterPro" id="IPR051856">
    <property type="entry name" value="CSR-E3_Ligase_Protein"/>
</dbReference>
<feature type="transmembrane region" description="Helical" evidence="6">
    <location>
        <begin position="181"/>
        <end position="202"/>
    </location>
</feature>
<feature type="compositionally biased region" description="Basic residues" evidence="5">
    <location>
        <begin position="62"/>
        <end position="79"/>
    </location>
</feature>
<dbReference type="InterPro" id="IPR058842">
    <property type="entry name" value="DCST1_C"/>
</dbReference>
<organism evidence="9 10">
    <name type="scientific">Patiria miniata</name>
    <name type="common">Bat star</name>
    <name type="synonym">Asterina miniata</name>
    <dbReference type="NCBI Taxonomy" id="46514"/>
    <lineage>
        <taxon>Eukaryota</taxon>
        <taxon>Metazoa</taxon>
        <taxon>Echinodermata</taxon>
        <taxon>Eleutherozoa</taxon>
        <taxon>Asterozoa</taxon>
        <taxon>Asteroidea</taxon>
        <taxon>Valvatacea</taxon>
        <taxon>Valvatida</taxon>
        <taxon>Asterinidae</taxon>
        <taxon>Patiria</taxon>
    </lineage>
</organism>
<reference evidence="9" key="1">
    <citation type="submission" date="2022-11" db="UniProtKB">
        <authorList>
            <consortium name="EnsemblMetazoa"/>
        </authorList>
    </citation>
    <scope>IDENTIFICATION</scope>
</reference>
<feature type="compositionally biased region" description="Low complexity" evidence="5">
    <location>
        <begin position="8"/>
        <end position="20"/>
    </location>
</feature>
<sequence length="938" mass="107459">MAMIAGRVAGKMAAKQAGKQVAKKQMKKQVKKKVQKKVQQKVEDKAQEKLQERMQESMDKRREKKAGKKKKKKKKKKPRFMGPVKMDIRDELGIGDMDIDMDDMKGMMMDQMKGPKLGPGLFKSGGQGSDDDLGDDREPRKGVRFSIFALCRCVGKFYRYLGRYLPCCRTGTFANQITKNVAGFFCGLLFLAIFYPIFILALRQEPKHAALSVSLIGPVVCFGMAFSPRIRCVMLLMIPGLFSGARKNPFFKILYIEGKGRTILMAYGFLLVLSGPVENLSYNMDMAGQSQVCGSELAMNQTYKLFQVVTAPMASFTGEVTSLIDKLRSIGRRIKEGFRAIKDAIKALGNATAEFFDWVGSMVDKCNEKLGIPERRCRLAFDHAAFICRRDAWIFQFVCGIIDLVSNVCYIAGLLKILCLFPRLIKFIASKASDAIDKALEKVKEQFYVDFEFTHEMRVDYNFSQSARQIRENILGEMEERTDTFVTVVTWLNRLVSFAFILLLLKACKYYHNYRVKDKHDNWYVTDYMQMIDEKQEALGRETLLPLKRKERRKYITTTSVYLARPEKRRIVLGFVMWSTQVCYAVVLMVADCMAYWFLDLVRMHSELNVHINSPGSVTLDVQGEGILAEIYRSLVQSFDPRHISNFEVDTSKCLPRPSLPDTATYRVIGIIFGIAFLLIIFEAYGLRLRRLIMSKHYPERERVRTVWLYNQILRRRGGFRKFLKRNKKTEDAAEGTKGDGLISHLASRSKIMARILKICGFKWKFCVNCGIPGKAKDTEGFMDCANAGCRAIYCLECVHDVHNMCQICSRPVDYDMDFTVVDFERGSSDEETKDQRRSKDVEDGTLDEETDEDKDLDYSYQFRLPGLRKESDHDDEDDTTAEDDYDDDDDNDEEGSEDEDDSDEDYKKDGAPHVNIPSTLPPYRLPMPLKPTGARRF</sequence>